<feature type="compositionally biased region" description="Pro residues" evidence="1">
    <location>
        <begin position="379"/>
        <end position="396"/>
    </location>
</feature>
<dbReference type="Proteomes" id="UP000007110">
    <property type="component" value="Unassembled WGS sequence"/>
</dbReference>
<dbReference type="FunFam" id="3.30.420.10:FF:000269">
    <property type="entry name" value="Uncharacterized protein"/>
    <property type="match status" value="1"/>
</dbReference>
<dbReference type="GO" id="GO:0015074">
    <property type="term" value="P:DNA integration"/>
    <property type="evidence" value="ECO:0007669"/>
    <property type="project" value="InterPro"/>
</dbReference>
<organism evidence="3 4">
    <name type="scientific">Strongylocentrotus purpuratus</name>
    <name type="common">Purple sea urchin</name>
    <dbReference type="NCBI Taxonomy" id="7668"/>
    <lineage>
        <taxon>Eukaryota</taxon>
        <taxon>Metazoa</taxon>
        <taxon>Echinodermata</taxon>
        <taxon>Eleutherozoa</taxon>
        <taxon>Echinozoa</taxon>
        <taxon>Echinoidea</taxon>
        <taxon>Euechinoidea</taxon>
        <taxon>Echinacea</taxon>
        <taxon>Camarodonta</taxon>
        <taxon>Echinidea</taxon>
        <taxon>Strongylocentrotidae</taxon>
        <taxon>Strongylocentrotus</taxon>
    </lineage>
</organism>
<evidence type="ECO:0000313" key="3">
    <source>
        <dbReference type="EnsemblMetazoa" id="XP_030848993"/>
    </source>
</evidence>
<dbReference type="OMA" id="CANCQIC"/>
<dbReference type="InterPro" id="IPR001584">
    <property type="entry name" value="Integrase_cat-core"/>
</dbReference>
<dbReference type="Gene3D" id="1.10.340.70">
    <property type="match status" value="1"/>
</dbReference>
<dbReference type="Gene3D" id="3.30.420.10">
    <property type="entry name" value="Ribonuclease H-like superfamily/Ribonuclease H"/>
    <property type="match status" value="1"/>
</dbReference>
<feature type="region of interest" description="Disordered" evidence="1">
    <location>
        <begin position="440"/>
        <end position="461"/>
    </location>
</feature>
<reference evidence="3" key="2">
    <citation type="submission" date="2021-01" db="UniProtKB">
        <authorList>
            <consortium name="EnsemblMetazoa"/>
        </authorList>
    </citation>
    <scope>IDENTIFICATION</scope>
</reference>
<feature type="region of interest" description="Disordered" evidence="1">
    <location>
        <begin position="248"/>
        <end position="269"/>
    </location>
</feature>
<dbReference type="RefSeq" id="XP_030848993.1">
    <property type="nucleotide sequence ID" value="XM_030993133.1"/>
</dbReference>
<dbReference type="OrthoDB" id="441971at2759"/>
<dbReference type="EnsemblMetazoa" id="XM_030993133">
    <property type="protein sequence ID" value="XP_030848993"/>
    <property type="gene ID" value="LOC115927351"/>
</dbReference>
<dbReference type="InterPro" id="IPR050951">
    <property type="entry name" value="Retrovirus_Pol_polyprotein"/>
</dbReference>
<dbReference type="GO" id="GO:0003676">
    <property type="term" value="F:nucleic acid binding"/>
    <property type="evidence" value="ECO:0007669"/>
    <property type="project" value="InterPro"/>
</dbReference>
<feature type="region of interest" description="Disordered" evidence="1">
    <location>
        <begin position="499"/>
        <end position="519"/>
    </location>
</feature>
<feature type="domain" description="Integrase catalytic" evidence="2">
    <location>
        <begin position="49"/>
        <end position="210"/>
    </location>
</feature>
<feature type="region of interest" description="Disordered" evidence="1">
    <location>
        <begin position="373"/>
        <end position="404"/>
    </location>
</feature>
<keyword evidence="4" id="KW-1185">Reference proteome</keyword>
<proteinExistence type="predicted"/>
<reference evidence="4" key="1">
    <citation type="submission" date="2015-02" db="EMBL/GenBank/DDBJ databases">
        <title>Genome sequencing for Strongylocentrotus purpuratus.</title>
        <authorList>
            <person name="Murali S."/>
            <person name="Liu Y."/>
            <person name="Vee V."/>
            <person name="English A."/>
            <person name="Wang M."/>
            <person name="Skinner E."/>
            <person name="Han Y."/>
            <person name="Muzny D.M."/>
            <person name="Worley K.C."/>
            <person name="Gibbs R.A."/>
        </authorList>
    </citation>
    <scope>NUCLEOTIDE SEQUENCE</scope>
</reference>
<accession>A0A7M7PE49</accession>
<dbReference type="InterPro" id="IPR054465">
    <property type="entry name" value="Integrase_p58-like_C"/>
</dbReference>
<dbReference type="PANTHER" id="PTHR37984">
    <property type="entry name" value="PROTEIN CBG26694"/>
    <property type="match status" value="1"/>
</dbReference>
<dbReference type="InParanoid" id="A0A7M7PE49"/>
<dbReference type="Pfam" id="PF22938">
    <property type="entry name" value="Integrase_p58_C"/>
    <property type="match status" value="1"/>
</dbReference>
<sequence>MNKTIAKVRMRFYWYGMDADIRSVVRQCNVCASKKSPAKKRRAPLQQDTVGMPMERVAMDVVGPLPETERGNKYILLVGDYFSKWMEAYPIPDQTAVTVVDKFVNEFVCRFGVPEVLHSDQGRNFESRVFKEMCGILGIHKTRTTPYNPKSDGLIERFNGTLLNMISMMIEPHKRQRDWDEKLAIAVFAYRSAPQDSTRETPNMLMLGREVHLPIDLTTEALEDPEEHDIETDYAYTLRQRMREAHERARKNCTESARRQKKDYDSKAGGSPLAVGDFVWLYNEAKTKGLSPKLQRRWEGPYLLIRQLSDVTCRIQAKRNGKMKVVHVDRLKPYKGEPLQSWLEASESRDAQGNEQESPSQLPQHMDIEDLNREDSQPVTPPVPAPRKVPVPPPRRNPSRKRNEPIRYIWRDTFKRDIEEGRNTNAEGATSLFFRKDNLTRHVQSRHEGKTTEDKRQDAPVVTPVAAGELSIHASKETLSSENGNASRPTGKDLSMLLKERESETSSVSSESEAEVEDCPTPTFRKIQMGRPMQGLDLRRTLPGTPLQVEERSSSTQFSGGKKLFQEEKVREYSVVFLHGCEKESSPAPTKLHHLASDQSLGSPMSVQELERALVGRVNSITEVTTRRSFCDGILVVEEEIRTNYSINLKAGAILPEV</sequence>
<feature type="compositionally biased region" description="Basic and acidic residues" evidence="1">
    <location>
        <begin position="248"/>
        <end position="266"/>
    </location>
</feature>
<dbReference type="SUPFAM" id="SSF53098">
    <property type="entry name" value="Ribonuclease H-like"/>
    <property type="match status" value="1"/>
</dbReference>
<dbReference type="KEGG" id="spu:115927351"/>
<evidence type="ECO:0000259" key="2">
    <source>
        <dbReference type="PROSITE" id="PS50994"/>
    </source>
</evidence>
<protein>
    <recommendedName>
        <fullName evidence="2">Integrase catalytic domain-containing protein</fullName>
    </recommendedName>
</protein>
<dbReference type="InterPro" id="IPR012337">
    <property type="entry name" value="RNaseH-like_sf"/>
</dbReference>
<dbReference type="InterPro" id="IPR036397">
    <property type="entry name" value="RNaseH_sf"/>
</dbReference>
<dbReference type="PANTHER" id="PTHR37984:SF15">
    <property type="entry name" value="INTEGRASE CATALYTIC DOMAIN-CONTAINING PROTEIN"/>
    <property type="match status" value="1"/>
</dbReference>
<dbReference type="GeneID" id="115927351"/>
<dbReference type="Pfam" id="PF00665">
    <property type="entry name" value="rve"/>
    <property type="match status" value="1"/>
</dbReference>
<dbReference type="Pfam" id="PF17921">
    <property type="entry name" value="Integrase_H2C2"/>
    <property type="match status" value="1"/>
</dbReference>
<feature type="compositionally biased region" description="Basic and acidic residues" evidence="1">
    <location>
        <begin position="440"/>
        <end position="458"/>
    </location>
</feature>
<name>A0A7M7PE49_STRPU</name>
<dbReference type="PROSITE" id="PS50994">
    <property type="entry name" value="INTEGRASE"/>
    <property type="match status" value="1"/>
</dbReference>
<evidence type="ECO:0000256" key="1">
    <source>
        <dbReference type="SAM" id="MobiDB-lite"/>
    </source>
</evidence>
<dbReference type="AlphaFoldDB" id="A0A7M7PE49"/>
<dbReference type="InterPro" id="IPR041588">
    <property type="entry name" value="Integrase_H2C2"/>
</dbReference>
<evidence type="ECO:0000313" key="4">
    <source>
        <dbReference type="Proteomes" id="UP000007110"/>
    </source>
</evidence>